<comment type="caution">
    <text evidence="4">The sequence shown here is derived from an EMBL/GenBank/DDBJ whole genome shotgun (WGS) entry which is preliminary data.</text>
</comment>
<feature type="transmembrane region" description="Helical" evidence="3">
    <location>
        <begin position="6"/>
        <end position="24"/>
    </location>
</feature>
<comment type="function">
    <text evidence="1">Probable aspartic protease that is responsible for the proteolytic cleavage of the RNA polymerase sigma E factor (SigE/spoIIGB) to yield the active peptide in the mother cell during sporulation. Responds to a signal from the forespore that is triggered by the extracellular signal protein SpoIIR.</text>
</comment>
<dbReference type="RefSeq" id="WP_126144360.1">
    <property type="nucleotide sequence ID" value="NZ_RXHU01000095.1"/>
</dbReference>
<feature type="transmembrane region" description="Helical" evidence="3">
    <location>
        <begin position="88"/>
        <end position="109"/>
    </location>
</feature>
<keyword evidence="1" id="KW-1003">Cell membrane</keyword>
<gene>
    <name evidence="4" type="primary">spoIIGA</name>
    <name evidence="4" type="ORF">EJQ19_27120</name>
</gene>
<dbReference type="GO" id="GO:0030436">
    <property type="term" value="P:asexual sporulation"/>
    <property type="evidence" value="ECO:0007669"/>
    <property type="project" value="InterPro"/>
</dbReference>
<evidence type="ECO:0000313" key="4">
    <source>
        <dbReference type="EMBL" id="RTE04158.1"/>
    </source>
</evidence>
<dbReference type="InterPro" id="IPR005081">
    <property type="entry name" value="SpoIIGA"/>
</dbReference>
<feature type="transmembrane region" description="Helical" evidence="3">
    <location>
        <begin position="36"/>
        <end position="55"/>
    </location>
</feature>
<keyword evidence="3" id="KW-1133">Transmembrane helix</keyword>
<keyword evidence="1" id="KW-0064">Aspartyl protease</keyword>
<keyword evidence="5" id="KW-1185">Reference proteome</keyword>
<dbReference type="GO" id="GO:0006508">
    <property type="term" value="P:proteolysis"/>
    <property type="evidence" value="ECO:0007669"/>
    <property type="project" value="UniProtKB-KW"/>
</dbReference>
<reference evidence="4 5" key="1">
    <citation type="submission" date="2018-12" db="EMBL/GenBank/DDBJ databases">
        <title>Bacillus ochoae sp. nov., Paenibacillus whitsoniae sp. nov., Paenibacillus spiritus sp. nov. Isolated from the Mars Exploration Rover during spacecraft assembly.</title>
        <authorList>
            <person name="Seuylemezian A."/>
            <person name="Vaishampayan P."/>
        </authorList>
    </citation>
    <scope>NUCLEOTIDE SEQUENCE [LARGE SCALE GENOMIC DNA]</scope>
    <source>
        <strain evidence="4 5">MER 54</strain>
    </source>
</reference>
<dbReference type="GO" id="GO:0005886">
    <property type="term" value="C:plasma membrane"/>
    <property type="evidence" value="ECO:0007669"/>
    <property type="project" value="UniProtKB-SubCell"/>
</dbReference>
<comment type="subunit">
    <text evidence="1">Self-associates. Interacts with SigE. Interacts with SpoIIR.</text>
</comment>
<proteinExistence type="inferred from homology"/>
<name>A0A3S0A0B6_9BACL</name>
<sequence>MVVYADLIFLLNFLIDAALLLVTAKTRKIAFSWWRIALSAALGACYVVMMFLPIPPLLFTFSVKCMWCIGMIMTAFGYGSLQNLLRNVGTFLVVNFVVAGGMFGIHYVMASSSDVMRGMVFTQSGAAVFQVQVGSVVFVLLLMAPLIWWFRTVFQSAKQREVVTSYLAEVTIHVGEFIATCKGLIDTGNQLYDPLTRTPVMVMEVAEWGEVLPGSWLQRIRSADVDQIINGLGGDDFAWQDRLRLVPYRGVNRNTQFMLAIKPDKVVITHNQTQMEATKVLIGLDGGKLCSDGTYQAIIHPALISAG</sequence>
<feature type="transmembrane region" description="Helical" evidence="3">
    <location>
        <begin position="61"/>
        <end position="81"/>
    </location>
</feature>
<evidence type="ECO:0000256" key="1">
    <source>
        <dbReference type="PIRNR" id="PIRNR018571"/>
    </source>
</evidence>
<dbReference type="NCBIfam" id="TIGR02854">
    <property type="entry name" value="spore_II_GA"/>
    <property type="match status" value="1"/>
</dbReference>
<dbReference type="AlphaFoldDB" id="A0A3S0A0B6"/>
<evidence type="ECO:0000256" key="3">
    <source>
        <dbReference type="SAM" id="Phobius"/>
    </source>
</evidence>
<feature type="transmembrane region" description="Helical" evidence="3">
    <location>
        <begin position="129"/>
        <end position="150"/>
    </location>
</feature>
<feature type="active site" evidence="2">
    <location>
        <position position="186"/>
    </location>
</feature>
<evidence type="ECO:0000256" key="2">
    <source>
        <dbReference type="PIRSR" id="PIRSR018571-1"/>
    </source>
</evidence>
<keyword evidence="3" id="KW-0812">Transmembrane</keyword>
<dbReference type="PIRSF" id="PIRSF018571">
    <property type="entry name" value="SpoIIGA"/>
    <property type="match status" value="1"/>
</dbReference>
<dbReference type="GO" id="GO:0004190">
    <property type="term" value="F:aspartic-type endopeptidase activity"/>
    <property type="evidence" value="ECO:0007669"/>
    <property type="project" value="UniProtKB-KW"/>
</dbReference>
<organism evidence="4 5">
    <name type="scientific">Paenibacillus whitsoniae</name>
    <dbReference type="NCBI Taxonomy" id="2496558"/>
    <lineage>
        <taxon>Bacteria</taxon>
        <taxon>Bacillati</taxon>
        <taxon>Bacillota</taxon>
        <taxon>Bacilli</taxon>
        <taxon>Bacillales</taxon>
        <taxon>Paenibacillaceae</taxon>
        <taxon>Paenibacillus</taxon>
    </lineage>
</organism>
<dbReference type="OrthoDB" id="2690199at2"/>
<accession>A0A3S0A0B6</accession>
<protein>
    <recommendedName>
        <fullName evidence="1">Sporulation sigma-E factor-processing peptidase</fullName>
        <ecNumber evidence="1">3.4.23.-</ecNumber>
    </recommendedName>
    <alternativeName>
        <fullName evidence="1">Membrane-associated aspartic protease</fullName>
    </alternativeName>
    <alternativeName>
        <fullName evidence="1">Stage II sporulation protein GA</fullName>
    </alternativeName>
</protein>
<keyword evidence="1" id="KW-0378">Hydrolase</keyword>
<evidence type="ECO:0000313" key="5">
    <source>
        <dbReference type="Proteomes" id="UP000276128"/>
    </source>
</evidence>
<dbReference type="EC" id="3.4.23.-" evidence="1"/>
<dbReference type="Pfam" id="PF03419">
    <property type="entry name" value="Peptidase_U4"/>
    <property type="match status" value="1"/>
</dbReference>
<dbReference type="EMBL" id="RXHU01000095">
    <property type="protein sequence ID" value="RTE04158.1"/>
    <property type="molecule type" value="Genomic_DNA"/>
</dbReference>
<keyword evidence="1" id="KW-0645">Protease</keyword>
<keyword evidence="1 3" id="KW-0472">Membrane</keyword>
<keyword evidence="1" id="KW-0749">Sporulation</keyword>
<dbReference type="GO" id="GO:0030435">
    <property type="term" value="P:sporulation resulting in formation of a cellular spore"/>
    <property type="evidence" value="ECO:0007669"/>
    <property type="project" value="UniProtKB-KW"/>
</dbReference>
<comment type="subcellular location">
    <subcellularLocation>
        <location evidence="1">Cell membrane</location>
    </subcellularLocation>
</comment>
<comment type="similarity">
    <text evidence="1">Belongs to the peptidase U4 family.</text>
</comment>
<dbReference type="Proteomes" id="UP000276128">
    <property type="component" value="Unassembled WGS sequence"/>
</dbReference>